<keyword evidence="11" id="KW-1185">Reference proteome</keyword>
<dbReference type="STRING" id="282301.A0A267GW92"/>
<comment type="caution">
    <text evidence="10">The sequence shown here is derived from an EMBL/GenBank/DDBJ whole genome shotgun (WGS) entry which is preliminary data.</text>
</comment>
<organism evidence="10 11">
    <name type="scientific">Macrostomum lignano</name>
    <dbReference type="NCBI Taxonomy" id="282301"/>
    <lineage>
        <taxon>Eukaryota</taxon>
        <taxon>Metazoa</taxon>
        <taxon>Spiralia</taxon>
        <taxon>Lophotrochozoa</taxon>
        <taxon>Platyhelminthes</taxon>
        <taxon>Rhabditophora</taxon>
        <taxon>Macrostomorpha</taxon>
        <taxon>Macrostomida</taxon>
        <taxon>Macrostomidae</taxon>
        <taxon>Macrostomum</taxon>
    </lineage>
</organism>
<evidence type="ECO:0000256" key="1">
    <source>
        <dbReference type="ARBA" id="ARBA00004141"/>
    </source>
</evidence>
<dbReference type="GO" id="GO:0016020">
    <property type="term" value="C:membrane"/>
    <property type="evidence" value="ECO:0007669"/>
    <property type="project" value="UniProtKB-SubCell"/>
</dbReference>
<feature type="transmembrane region" description="Helical" evidence="9">
    <location>
        <begin position="109"/>
        <end position="128"/>
    </location>
</feature>
<evidence type="ECO:0000256" key="6">
    <source>
        <dbReference type="ARBA" id="ARBA00023180"/>
    </source>
</evidence>
<dbReference type="SUPFAM" id="SSF103473">
    <property type="entry name" value="MFS general substrate transporter"/>
    <property type="match status" value="1"/>
</dbReference>
<reference evidence="10 11" key="1">
    <citation type="submission" date="2017-06" db="EMBL/GenBank/DDBJ databases">
        <title>A platform for efficient transgenesis in Macrostomum lignano, a flatworm model organism for stem cell research.</title>
        <authorList>
            <person name="Berezikov E."/>
        </authorList>
    </citation>
    <scope>NUCLEOTIDE SEQUENCE [LARGE SCALE GENOMIC DNA]</scope>
    <source>
        <strain evidence="10">DV1</strain>
        <tissue evidence="10">Whole organism</tissue>
    </source>
</reference>
<evidence type="ECO:0000313" key="11">
    <source>
        <dbReference type="Proteomes" id="UP000215902"/>
    </source>
</evidence>
<protein>
    <recommendedName>
        <fullName evidence="7">UNC93-like protein MFSD11</fullName>
    </recommendedName>
    <alternativeName>
        <fullName evidence="8">Major facilitator superfamily domain-containing protein 11</fullName>
    </alternativeName>
</protein>
<comment type="subcellular location">
    <subcellularLocation>
        <location evidence="1">Membrane</location>
        <topology evidence="1">Multi-pass membrane protein</topology>
    </subcellularLocation>
</comment>
<feature type="non-terminal residue" evidence="10">
    <location>
        <position position="1"/>
    </location>
</feature>
<dbReference type="EMBL" id="NIVC01000116">
    <property type="protein sequence ID" value="PAA90290.1"/>
    <property type="molecule type" value="Genomic_DNA"/>
</dbReference>
<evidence type="ECO:0000256" key="7">
    <source>
        <dbReference type="ARBA" id="ARBA00040302"/>
    </source>
</evidence>
<keyword evidence="4 9" id="KW-1133">Transmembrane helix</keyword>
<evidence type="ECO:0000256" key="2">
    <source>
        <dbReference type="ARBA" id="ARBA00009172"/>
    </source>
</evidence>
<gene>
    <name evidence="10" type="ORF">BOX15_Mlig030007g2</name>
</gene>
<dbReference type="PANTHER" id="PTHR23294:SF0">
    <property type="entry name" value="UNC93-LIKE PROTEIN MFSD11"/>
    <property type="match status" value="1"/>
</dbReference>
<comment type="similarity">
    <text evidence="2">Belongs to the unc-93 family.</text>
</comment>
<keyword evidence="5 9" id="KW-0472">Membrane</keyword>
<proteinExistence type="inferred from homology"/>
<evidence type="ECO:0000313" key="10">
    <source>
        <dbReference type="EMBL" id="PAA90290.1"/>
    </source>
</evidence>
<feature type="transmembrane region" description="Helical" evidence="9">
    <location>
        <begin position="9"/>
        <end position="26"/>
    </location>
</feature>
<dbReference type="InterPro" id="IPR036259">
    <property type="entry name" value="MFS_trans_sf"/>
</dbReference>
<accession>A0A267GW92</accession>
<feature type="transmembrane region" description="Helical" evidence="9">
    <location>
        <begin position="58"/>
        <end position="78"/>
    </location>
</feature>
<name>A0A267GW92_9PLAT</name>
<dbReference type="PANTHER" id="PTHR23294">
    <property type="entry name" value="ET TRANSLATION PRODUCT-RELATED"/>
    <property type="match status" value="1"/>
</dbReference>
<dbReference type="Pfam" id="PF05978">
    <property type="entry name" value="UNC-93"/>
    <property type="match status" value="1"/>
</dbReference>
<dbReference type="InterPro" id="IPR051617">
    <property type="entry name" value="UNC-93-like_regulator"/>
</dbReference>
<evidence type="ECO:0000256" key="8">
    <source>
        <dbReference type="ARBA" id="ARBA00041910"/>
    </source>
</evidence>
<keyword evidence="6" id="KW-0325">Glycoprotein</keyword>
<dbReference type="AlphaFoldDB" id="A0A267GW92"/>
<evidence type="ECO:0000256" key="9">
    <source>
        <dbReference type="SAM" id="Phobius"/>
    </source>
</evidence>
<evidence type="ECO:0000256" key="3">
    <source>
        <dbReference type="ARBA" id="ARBA00022692"/>
    </source>
</evidence>
<dbReference type="OrthoDB" id="196103at2759"/>
<evidence type="ECO:0000256" key="4">
    <source>
        <dbReference type="ARBA" id="ARBA00022989"/>
    </source>
</evidence>
<dbReference type="InterPro" id="IPR010291">
    <property type="entry name" value="Ion_channel_UNC-93"/>
</dbReference>
<dbReference type="Proteomes" id="UP000215902">
    <property type="component" value="Unassembled WGS sequence"/>
</dbReference>
<evidence type="ECO:0000256" key="5">
    <source>
        <dbReference type="ARBA" id="ARBA00023136"/>
    </source>
</evidence>
<keyword evidence="3 9" id="KW-0812">Transmembrane</keyword>
<sequence length="142" mass="15236">SKAGMGRPLITIVILSLSFMLVFTAFQTTGMLEESVLEAAQRETGQDFTGCGYRSLSFIYLVFAVLNWISPIIVTVFGAKVSMTASALVYNAFCTSFLCPALWSLCLGSVLLGIAAAVIGTAQGVFVTQNSNSKTMRQKFLP</sequence>